<comment type="subcellular location">
    <subcellularLocation>
        <location evidence="1">Secreted</location>
    </subcellularLocation>
</comment>
<sequence>MNKWIAGLVLILIFLAIGMFIVETEAGTSPKKVLYVSPDGSNKNSGSKQRPLKTIQKAADSAEPGTVVYVRKGIYKEQVVIRESGSKNAPIMIKSYKKEKAVLDGTNLQANWDHQGLISIHDKSYITVDGFEVRNYKTAEEDVVPIGISVSGSGKGIRILRNHVHHIETLHDNGNAHGIAVYGTKAPEAIEDIEISENLVEDLKLGWSEAVVLNGNVSHFIVTKNIVRQSNNIGIDMIGFEGTSPREAYDQARNGLVSHNTVSGISSYGNPAYGPHYTAGGIYVDGGKEIKIEENRVYQNDIGIEAASEHKGKSTSGINIRNNIIFENRSAGIAIGGYDEERGNTVKSSITDNVMYKNDKEYQDGGQVLIQYNTKHNTIENNIMVAGESGLLISSPFRKSEGNSINHNMYYVSGGEKKTRWIWEEEEISGFSEYQKKSRQDGNSVFQKPEFIEEKKRDFRLEK</sequence>
<dbReference type="InterPro" id="IPR011459">
    <property type="entry name" value="DUF1565"/>
</dbReference>
<dbReference type="GO" id="GO:0005576">
    <property type="term" value="C:extracellular region"/>
    <property type="evidence" value="ECO:0007669"/>
    <property type="project" value="UniProtKB-SubCell"/>
</dbReference>
<evidence type="ECO:0000256" key="3">
    <source>
        <dbReference type="ARBA" id="ARBA00022729"/>
    </source>
</evidence>
<reference evidence="6 7" key="1">
    <citation type="submission" date="2019-08" db="EMBL/GenBank/DDBJ databases">
        <title>Bacillus genomes from the desert of Cuatro Cienegas, Coahuila.</title>
        <authorList>
            <person name="Olmedo-Alvarez G."/>
        </authorList>
    </citation>
    <scope>NUCLEOTIDE SEQUENCE [LARGE SCALE GENOMIC DNA]</scope>
    <source>
        <strain evidence="6 7">CH446_14T</strain>
    </source>
</reference>
<evidence type="ECO:0000256" key="2">
    <source>
        <dbReference type="ARBA" id="ARBA00022525"/>
    </source>
</evidence>
<dbReference type="SMART" id="SM00710">
    <property type="entry name" value="PbH1"/>
    <property type="match status" value="7"/>
</dbReference>
<dbReference type="InterPro" id="IPR011050">
    <property type="entry name" value="Pectin_lyase_fold/virulence"/>
</dbReference>
<gene>
    <name evidence="6" type="ORF">FZD51_18930</name>
</gene>
<evidence type="ECO:0000259" key="5">
    <source>
        <dbReference type="Pfam" id="PF07602"/>
    </source>
</evidence>
<name>A0A5D4R504_9BACI</name>
<dbReference type="SUPFAM" id="SSF51126">
    <property type="entry name" value="Pectin lyase-like"/>
    <property type="match status" value="1"/>
</dbReference>
<evidence type="ECO:0000256" key="4">
    <source>
        <dbReference type="SAM" id="MobiDB-lite"/>
    </source>
</evidence>
<dbReference type="Proteomes" id="UP000322139">
    <property type="component" value="Unassembled WGS sequence"/>
</dbReference>
<proteinExistence type="predicted"/>
<dbReference type="PANTHER" id="PTHR40088:SF2">
    <property type="entry name" value="SECRETED SUGAR HYDROLASE"/>
    <property type="match status" value="1"/>
</dbReference>
<dbReference type="Gene3D" id="2.160.20.10">
    <property type="entry name" value="Single-stranded right-handed beta-helix, Pectin lyase-like"/>
    <property type="match status" value="1"/>
</dbReference>
<protein>
    <submittedName>
        <fullName evidence="6">DUF1565 domain-containing protein</fullName>
    </submittedName>
</protein>
<dbReference type="Pfam" id="PF07602">
    <property type="entry name" value="DUF1565"/>
    <property type="match status" value="1"/>
</dbReference>
<accession>A0A5D4R504</accession>
<keyword evidence="2" id="KW-0964">Secreted</keyword>
<keyword evidence="3" id="KW-0732">Signal</keyword>
<evidence type="ECO:0000256" key="1">
    <source>
        <dbReference type="ARBA" id="ARBA00004613"/>
    </source>
</evidence>
<comment type="caution">
    <text evidence="6">The sequence shown here is derived from an EMBL/GenBank/DDBJ whole genome shotgun (WGS) entry which is preliminary data.</text>
</comment>
<dbReference type="InterPro" id="IPR052052">
    <property type="entry name" value="Polysaccharide_Lyase_9"/>
</dbReference>
<dbReference type="RefSeq" id="WP_148976191.1">
    <property type="nucleotide sequence ID" value="NZ_JBNIKT010000001.1"/>
</dbReference>
<evidence type="ECO:0000313" key="7">
    <source>
        <dbReference type="Proteomes" id="UP000322139"/>
    </source>
</evidence>
<dbReference type="InterPro" id="IPR006626">
    <property type="entry name" value="PbH1"/>
</dbReference>
<dbReference type="AlphaFoldDB" id="A0A5D4R504"/>
<dbReference type="EMBL" id="VTER01000010">
    <property type="protein sequence ID" value="TYS45650.1"/>
    <property type="molecule type" value="Genomic_DNA"/>
</dbReference>
<evidence type="ECO:0000313" key="6">
    <source>
        <dbReference type="EMBL" id="TYS45650.1"/>
    </source>
</evidence>
<feature type="compositionally biased region" description="Polar residues" evidence="4">
    <location>
        <begin position="39"/>
        <end position="48"/>
    </location>
</feature>
<dbReference type="InterPro" id="IPR012334">
    <property type="entry name" value="Pectin_lyas_fold"/>
</dbReference>
<dbReference type="PANTHER" id="PTHR40088">
    <property type="entry name" value="PECTATE LYASE (EUROFUNG)"/>
    <property type="match status" value="1"/>
</dbReference>
<dbReference type="GO" id="GO:0016837">
    <property type="term" value="F:carbon-oxygen lyase activity, acting on polysaccharides"/>
    <property type="evidence" value="ECO:0007669"/>
    <property type="project" value="TreeGrafter"/>
</dbReference>
<feature type="domain" description="DUF1565" evidence="5">
    <location>
        <begin position="40"/>
        <end position="237"/>
    </location>
</feature>
<feature type="region of interest" description="Disordered" evidence="4">
    <location>
        <begin position="35"/>
        <end position="54"/>
    </location>
</feature>
<organism evidence="6 7">
    <name type="scientific">Bacillus infantis</name>
    <dbReference type="NCBI Taxonomy" id="324767"/>
    <lineage>
        <taxon>Bacteria</taxon>
        <taxon>Bacillati</taxon>
        <taxon>Bacillota</taxon>
        <taxon>Bacilli</taxon>
        <taxon>Bacillales</taxon>
        <taxon>Bacillaceae</taxon>
        <taxon>Bacillus</taxon>
    </lineage>
</organism>